<sequence length="215" mass="23880">TSRAADGTESGSNFTNLIVFAKFSGEEEFVDTVYGGSSVRKITDNSFNTAEYSVSDYFKTVSAGKLCINYVYLFHQGGSITLKNSRGYYAAYSENNQEGYKTAQECQSRMYELKLDWSNAINQAIDSGAEITNYDGSVTYNKADLDKDHDGKIDAITLIYKNTTQSNISVSRGAPLWNYRDYAYYVNITTENGDSLVSEDYVQLTTPYQNSSGGL</sequence>
<gene>
    <name evidence="1" type="ORF">OBE_08603</name>
</gene>
<reference evidence="1" key="1">
    <citation type="journal article" date="2013" name="Environ. Microbiol.">
        <title>Microbiota from the distal guts of lean and obese adolescents exhibit partial functional redundancy besides clear differences in community structure.</title>
        <authorList>
            <person name="Ferrer M."/>
            <person name="Ruiz A."/>
            <person name="Lanza F."/>
            <person name="Haange S.B."/>
            <person name="Oberbach A."/>
            <person name="Till H."/>
            <person name="Bargiela R."/>
            <person name="Campoy C."/>
            <person name="Segura M.T."/>
            <person name="Richter M."/>
            <person name="von Bergen M."/>
            <person name="Seifert J."/>
            <person name="Suarez A."/>
        </authorList>
    </citation>
    <scope>NUCLEOTIDE SEQUENCE</scope>
</reference>
<proteinExistence type="predicted"/>
<feature type="non-terminal residue" evidence="1">
    <location>
        <position position="215"/>
    </location>
</feature>
<comment type="caution">
    <text evidence="1">The sequence shown here is derived from an EMBL/GenBank/DDBJ whole genome shotgun (WGS) entry which is preliminary data.</text>
</comment>
<accession>K1SUC2</accession>
<evidence type="ECO:0000313" key="1">
    <source>
        <dbReference type="EMBL" id="EKC61193.1"/>
    </source>
</evidence>
<dbReference type="AlphaFoldDB" id="K1SUC2"/>
<dbReference type="EMBL" id="AJWZ01005937">
    <property type="protein sequence ID" value="EKC61193.1"/>
    <property type="molecule type" value="Genomic_DNA"/>
</dbReference>
<organism evidence="1">
    <name type="scientific">human gut metagenome</name>
    <dbReference type="NCBI Taxonomy" id="408170"/>
    <lineage>
        <taxon>unclassified sequences</taxon>
        <taxon>metagenomes</taxon>
        <taxon>organismal metagenomes</taxon>
    </lineage>
</organism>
<protein>
    <submittedName>
        <fullName evidence="1">Carbohydrate binding protein</fullName>
    </submittedName>
</protein>
<name>K1SUC2_9ZZZZ</name>
<feature type="non-terminal residue" evidence="1">
    <location>
        <position position="1"/>
    </location>
</feature>